<dbReference type="SUPFAM" id="SSF51735">
    <property type="entry name" value="NAD(P)-binding Rossmann-fold domains"/>
    <property type="match status" value="1"/>
</dbReference>
<dbReference type="InParanoid" id="A0A0U5K3A4"/>
<proteinExistence type="inferred from homology"/>
<dbReference type="NCBIfam" id="NF003808">
    <property type="entry name" value="PRK05396.1"/>
    <property type="match status" value="1"/>
</dbReference>
<dbReference type="PANTHER" id="PTHR43401:SF2">
    <property type="entry name" value="L-THREONINE 3-DEHYDROGENASE"/>
    <property type="match status" value="1"/>
</dbReference>
<evidence type="ECO:0000259" key="5">
    <source>
        <dbReference type="PROSITE" id="PS50882"/>
    </source>
</evidence>
<dbReference type="GO" id="GO:0008743">
    <property type="term" value="F:L-threonine 3-dehydrogenase activity"/>
    <property type="evidence" value="ECO:0007669"/>
    <property type="project" value="UniProtKB-EC"/>
</dbReference>
<dbReference type="STRING" id="389348.PNK_0962"/>
<evidence type="ECO:0000256" key="2">
    <source>
        <dbReference type="ARBA" id="ARBA00022833"/>
    </source>
</evidence>
<name>A0A0U5K3A4_9BACT</name>
<dbReference type="KEGG" id="pnl:PNK_0962"/>
<dbReference type="EMBL" id="LN879502">
    <property type="protein sequence ID" value="CUI16587.1"/>
    <property type="molecule type" value="Genomic_DNA"/>
</dbReference>
<dbReference type="InterPro" id="IPR011032">
    <property type="entry name" value="GroES-like_sf"/>
</dbReference>
<evidence type="ECO:0000313" key="7">
    <source>
        <dbReference type="Proteomes" id="UP000069902"/>
    </source>
</evidence>
<dbReference type="Gene3D" id="3.90.180.10">
    <property type="entry name" value="Medium-chain alcohol dehydrogenases, catalytic domain"/>
    <property type="match status" value="1"/>
</dbReference>
<evidence type="ECO:0000256" key="4">
    <source>
        <dbReference type="RuleBase" id="RU361277"/>
    </source>
</evidence>
<protein>
    <submittedName>
        <fullName evidence="6">L-threonine 3-dehydrogenase</fullName>
        <ecNumber evidence="6">1.1.1.103</ecNumber>
    </submittedName>
</protein>
<dbReference type="PANTHER" id="PTHR43401">
    <property type="entry name" value="L-THREONINE 3-DEHYDROGENASE"/>
    <property type="match status" value="1"/>
</dbReference>
<dbReference type="GO" id="GO:0003723">
    <property type="term" value="F:RNA binding"/>
    <property type="evidence" value="ECO:0007669"/>
    <property type="project" value="InterPro"/>
</dbReference>
<feature type="domain" description="YTH" evidence="5">
    <location>
        <begin position="188"/>
        <end position="252"/>
    </location>
</feature>
<dbReference type="PATRIC" id="fig|389348.3.peg.1060"/>
<dbReference type="GO" id="GO:0008270">
    <property type="term" value="F:zinc ion binding"/>
    <property type="evidence" value="ECO:0007669"/>
    <property type="project" value="InterPro"/>
</dbReference>
<dbReference type="EC" id="1.1.1.103" evidence="6"/>
<evidence type="ECO:0000256" key="1">
    <source>
        <dbReference type="ARBA" id="ARBA00022723"/>
    </source>
</evidence>
<evidence type="ECO:0000256" key="3">
    <source>
        <dbReference type="ARBA" id="ARBA00023002"/>
    </source>
</evidence>
<dbReference type="InterPro" id="IPR007275">
    <property type="entry name" value="YTH_domain"/>
</dbReference>
<keyword evidence="3 6" id="KW-0560">Oxidoreductase</keyword>
<dbReference type="PROSITE" id="PS00059">
    <property type="entry name" value="ADH_ZINC"/>
    <property type="match status" value="1"/>
</dbReference>
<gene>
    <name evidence="6" type="primary">tdh</name>
    <name evidence="6" type="ORF">PNK_0962</name>
</gene>
<reference evidence="7" key="1">
    <citation type="submission" date="2015-09" db="EMBL/GenBank/DDBJ databases">
        <authorList>
            <person name="Bertelli C."/>
        </authorList>
    </citation>
    <scope>NUCLEOTIDE SEQUENCE [LARGE SCALE GENOMIC DNA]</scope>
    <source>
        <strain evidence="7">KNic</strain>
    </source>
</reference>
<keyword evidence="7" id="KW-1185">Reference proteome</keyword>
<sequence>MKGLVKRERTEGLWMEKVPMPEVGDHEVLIKTRKTSICGTDLHIYKWDAWAQKTIPVPMVIGHEFMGEIAALGKNVKGLKEGDRVCGEGHIVCGQCPNCRMGRKHVCMHTKGLGVNRSGCFAEYFVLPAENVFPLPASVSDDLGAIFDPYGNAVHTALSFNLVGEDVLITGAGPIGIMAAAVARQAGARHVVVTDLNDYRLDLAKKMGATHAVNIKNTSLDEAMRSLGIDYGFTVGLEMSGHPNGLATLTEK</sequence>
<dbReference type="Gene3D" id="3.40.50.720">
    <property type="entry name" value="NAD(P)-binding Rossmann-like Domain"/>
    <property type="match status" value="1"/>
</dbReference>
<organism evidence="6 7">
    <name type="scientific">Candidatus Protochlamydia naegleriophila</name>
    <dbReference type="NCBI Taxonomy" id="389348"/>
    <lineage>
        <taxon>Bacteria</taxon>
        <taxon>Pseudomonadati</taxon>
        <taxon>Chlamydiota</taxon>
        <taxon>Chlamydiia</taxon>
        <taxon>Parachlamydiales</taxon>
        <taxon>Parachlamydiaceae</taxon>
        <taxon>Candidatus Protochlamydia</taxon>
    </lineage>
</organism>
<keyword evidence="2 4" id="KW-0862">Zinc</keyword>
<dbReference type="PROSITE" id="PS50882">
    <property type="entry name" value="YTH"/>
    <property type="match status" value="1"/>
</dbReference>
<dbReference type="InterPro" id="IPR013154">
    <property type="entry name" value="ADH-like_N"/>
</dbReference>
<comment type="cofactor">
    <cofactor evidence="4">
        <name>Zn(2+)</name>
        <dbReference type="ChEBI" id="CHEBI:29105"/>
    </cofactor>
</comment>
<accession>A0A0U5K3A4</accession>
<dbReference type="InterPro" id="IPR002328">
    <property type="entry name" value="ADH_Zn_CS"/>
</dbReference>
<dbReference type="FunCoup" id="A0A0U5K3A4">
    <property type="interactions" value="129"/>
</dbReference>
<evidence type="ECO:0000313" key="6">
    <source>
        <dbReference type="EMBL" id="CUI16587.1"/>
    </source>
</evidence>
<dbReference type="Proteomes" id="UP000069902">
    <property type="component" value="Chromosome cPNK"/>
</dbReference>
<dbReference type="InterPro" id="IPR050129">
    <property type="entry name" value="Zn_alcohol_dh"/>
</dbReference>
<dbReference type="Pfam" id="PF08240">
    <property type="entry name" value="ADH_N"/>
    <property type="match status" value="1"/>
</dbReference>
<dbReference type="InterPro" id="IPR036291">
    <property type="entry name" value="NAD(P)-bd_dom_sf"/>
</dbReference>
<dbReference type="Pfam" id="PF00107">
    <property type="entry name" value="ADH_zinc_N"/>
    <property type="match status" value="1"/>
</dbReference>
<dbReference type="InterPro" id="IPR013149">
    <property type="entry name" value="ADH-like_C"/>
</dbReference>
<dbReference type="AlphaFoldDB" id="A0A0U5K3A4"/>
<keyword evidence="1 4" id="KW-0479">Metal-binding</keyword>
<comment type="similarity">
    <text evidence="4">Belongs to the zinc-containing alcohol dehydrogenase family.</text>
</comment>
<dbReference type="SUPFAM" id="SSF50129">
    <property type="entry name" value="GroES-like"/>
    <property type="match status" value="1"/>
</dbReference>